<reference evidence="1 2" key="1">
    <citation type="submission" date="2021-06" db="EMBL/GenBank/DDBJ databases">
        <title>Caerostris darwini draft genome.</title>
        <authorList>
            <person name="Kono N."/>
            <person name="Arakawa K."/>
        </authorList>
    </citation>
    <scope>NUCLEOTIDE SEQUENCE [LARGE SCALE GENOMIC DNA]</scope>
</reference>
<comment type="caution">
    <text evidence="1">The sequence shown here is derived from an EMBL/GenBank/DDBJ whole genome shotgun (WGS) entry which is preliminary data.</text>
</comment>
<dbReference type="AlphaFoldDB" id="A0AAV4RLH8"/>
<name>A0AAV4RLH8_9ARAC</name>
<accession>A0AAV4RLH8</accession>
<evidence type="ECO:0000313" key="2">
    <source>
        <dbReference type="Proteomes" id="UP001054837"/>
    </source>
</evidence>
<proteinExistence type="predicted"/>
<keyword evidence="2" id="KW-1185">Reference proteome</keyword>
<sequence length="127" mass="13944">MGGYAHGKFFSVSVYLCPNPNPIAFHKRTEGKGERLSTCAKLTANEIQYSIKTSSASRETNKGVNTPWSLKNAPLSIQEGPFVLSESTSPGESESKSLEKKTYLVHVGYAITDPQNVPRMSLWPLKP</sequence>
<protein>
    <submittedName>
        <fullName evidence="1">Uncharacterized protein</fullName>
    </submittedName>
</protein>
<gene>
    <name evidence="1" type="ORF">CDAR_79461</name>
</gene>
<dbReference type="Proteomes" id="UP001054837">
    <property type="component" value="Unassembled WGS sequence"/>
</dbReference>
<organism evidence="1 2">
    <name type="scientific">Caerostris darwini</name>
    <dbReference type="NCBI Taxonomy" id="1538125"/>
    <lineage>
        <taxon>Eukaryota</taxon>
        <taxon>Metazoa</taxon>
        <taxon>Ecdysozoa</taxon>
        <taxon>Arthropoda</taxon>
        <taxon>Chelicerata</taxon>
        <taxon>Arachnida</taxon>
        <taxon>Araneae</taxon>
        <taxon>Araneomorphae</taxon>
        <taxon>Entelegynae</taxon>
        <taxon>Araneoidea</taxon>
        <taxon>Araneidae</taxon>
        <taxon>Caerostris</taxon>
    </lineage>
</organism>
<evidence type="ECO:0000313" key="1">
    <source>
        <dbReference type="EMBL" id="GIY21347.1"/>
    </source>
</evidence>
<dbReference type="EMBL" id="BPLQ01006290">
    <property type="protein sequence ID" value="GIY21347.1"/>
    <property type="molecule type" value="Genomic_DNA"/>
</dbReference>